<dbReference type="Gene3D" id="3.30.1490.300">
    <property type="match status" value="1"/>
</dbReference>
<dbReference type="InterPro" id="IPR005883">
    <property type="entry name" value="PilM"/>
</dbReference>
<dbReference type="InterPro" id="IPR043129">
    <property type="entry name" value="ATPase_NBD"/>
</dbReference>
<dbReference type="AlphaFoldDB" id="A0A9W6D2V8"/>
<dbReference type="SUPFAM" id="SSF53067">
    <property type="entry name" value="Actin-like ATPase domain"/>
    <property type="match status" value="2"/>
</dbReference>
<keyword evidence="2" id="KW-1185">Reference proteome</keyword>
<dbReference type="NCBIfam" id="TIGR01175">
    <property type="entry name" value="pilM"/>
    <property type="match status" value="1"/>
</dbReference>
<dbReference type="Gene3D" id="3.30.420.40">
    <property type="match status" value="2"/>
</dbReference>
<dbReference type="PIRSF" id="PIRSF019169">
    <property type="entry name" value="PilM"/>
    <property type="match status" value="1"/>
</dbReference>
<evidence type="ECO:0000313" key="2">
    <source>
        <dbReference type="Proteomes" id="UP001144372"/>
    </source>
</evidence>
<dbReference type="EMBL" id="BSDR01000001">
    <property type="protein sequence ID" value="GLI33190.1"/>
    <property type="molecule type" value="Genomic_DNA"/>
</dbReference>
<dbReference type="Proteomes" id="UP001144372">
    <property type="component" value="Unassembled WGS sequence"/>
</dbReference>
<dbReference type="CDD" id="cd24049">
    <property type="entry name" value="ASKHA_NBD_PilM"/>
    <property type="match status" value="1"/>
</dbReference>
<comment type="caution">
    <text evidence="1">The sequence shown here is derived from an EMBL/GenBank/DDBJ whole genome shotgun (WGS) entry which is preliminary data.</text>
</comment>
<organism evidence="1 2">
    <name type="scientific">Desulforhabdus amnigena</name>
    <dbReference type="NCBI Taxonomy" id="40218"/>
    <lineage>
        <taxon>Bacteria</taxon>
        <taxon>Pseudomonadati</taxon>
        <taxon>Thermodesulfobacteriota</taxon>
        <taxon>Syntrophobacteria</taxon>
        <taxon>Syntrophobacterales</taxon>
        <taxon>Syntrophobacteraceae</taxon>
        <taxon>Desulforhabdus</taxon>
    </lineage>
</organism>
<gene>
    <name evidence="1" type="primary">pilM</name>
    <name evidence="1" type="ORF">DAMNIGENAA_06230</name>
</gene>
<reference evidence="1" key="1">
    <citation type="submission" date="2022-12" db="EMBL/GenBank/DDBJ databases">
        <title>Reference genome sequencing for broad-spectrum identification of bacterial and archaeal isolates by mass spectrometry.</title>
        <authorList>
            <person name="Sekiguchi Y."/>
            <person name="Tourlousse D.M."/>
        </authorList>
    </citation>
    <scope>NUCLEOTIDE SEQUENCE</scope>
    <source>
        <strain evidence="1">ASRB1</strain>
    </source>
</reference>
<dbReference type="PANTHER" id="PTHR32432:SF3">
    <property type="entry name" value="ETHANOLAMINE UTILIZATION PROTEIN EUTJ"/>
    <property type="match status" value="1"/>
</dbReference>
<dbReference type="Pfam" id="PF11104">
    <property type="entry name" value="PilM_2"/>
    <property type="match status" value="1"/>
</dbReference>
<dbReference type="RefSeq" id="WP_281792205.1">
    <property type="nucleotide sequence ID" value="NZ_BSDR01000001.1"/>
</dbReference>
<proteinExistence type="predicted"/>
<evidence type="ECO:0000313" key="1">
    <source>
        <dbReference type="EMBL" id="GLI33190.1"/>
    </source>
</evidence>
<dbReference type="InterPro" id="IPR050696">
    <property type="entry name" value="FtsA/MreB"/>
</dbReference>
<dbReference type="PANTHER" id="PTHR32432">
    <property type="entry name" value="CELL DIVISION PROTEIN FTSA-RELATED"/>
    <property type="match status" value="1"/>
</dbReference>
<accession>A0A9W6D2V8</accession>
<sequence>MFGKKENIIGLDIGSHAIKIIQLEERDSNLKLLNLGVIPIPKEAFGEGRMTRPELVGQCIQRLASNLKIKDKIVSCAVSGYEVMIKKLELPMMTEDELGSRMQTELRQYIPYNIEEVDVDYQILGLAKERLNYMDVLLVAAKKESIREYVGLLESAGFQTAVLDVDFFALCNVFEATYGFGEESIVLLDIGANKALMNIINRGIPVFTRGLSIGGNQITERIRQTFRNSYNEAERIKLGELTEDVSKKELEEIFTSIVRNWVAECKRAIDFYYSNYPENKIEKVFLSGGSCTIPGLERVFQENTGVAVEVFNPLTKVSSDPKTFDPEYLDQIGPQMAISLGLALRKTKEK</sequence>
<name>A0A9W6D2V8_9BACT</name>
<protein>
    <submittedName>
        <fullName evidence="1">Pilus assembly protein PilM</fullName>
    </submittedName>
</protein>